<reference evidence="1 2" key="1">
    <citation type="submission" date="2020-09" db="EMBL/GenBank/DDBJ databases">
        <title>De no assembly of potato wild relative species, Solanum commersonii.</title>
        <authorList>
            <person name="Cho K."/>
        </authorList>
    </citation>
    <scope>NUCLEOTIDE SEQUENCE [LARGE SCALE GENOMIC DNA]</scope>
    <source>
        <strain evidence="1">LZ3.2</strain>
        <tissue evidence="1">Leaf</tissue>
    </source>
</reference>
<proteinExistence type="predicted"/>
<comment type="caution">
    <text evidence="1">The sequence shown here is derived from an EMBL/GenBank/DDBJ whole genome shotgun (WGS) entry which is preliminary data.</text>
</comment>
<keyword evidence="2" id="KW-1185">Reference proteome</keyword>
<evidence type="ECO:0000313" key="1">
    <source>
        <dbReference type="EMBL" id="KAG5609457.1"/>
    </source>
</evidence>
<accession>A0A9J5Z9B1</accession>
<evidence type="ECO:0000313" key="2">
    <source>
        <dbReference type="Proteomes" id="UP000824120"/>
    </source>
</evidence>
<dbReference type="AlphaFoldDB" id="A0A9J5Z9B1"/>
<dbReference type="EMBL" id="JACXVP010000004">
    <property type="protein sequence ID" value="KAG5609457.1"/>
    <property type="molecule type" value="Genomic_DNA"/>
</dbReference>
<name>A0A9J5Z9B1_SOLCO</name>
<sequence>MKVFLSAPRPLSRASIQRHTRTKTLMKMLPLCTLGLSTACPRGGLLLGYLGMTFRAFNDICNAFSAKLWQKFRTKKTLLKDLLEAN</sequence>
<dbReference type="Proteomes" id="UP000824120">
    <property type="component" value="Chromosome 4"/>
</dbReference>
<protein>
    <submittedName>
        <fullName evidence="1">Uncharacterized protein</fullName>
    </submittedName>
</protein>
<gene>
    <name evidence="1" type="ORF">H5410_020738</name>
</gene>
<organism evidence="1 2">
    <name type="scientific">Solanum commersonii</name>
    <name type="common">Commerson's wild potato</name>
    <name type="synonym">Commerson's nightshade</name>
    <dbReference type="NCBI Taxonomy" id="4109"/>
    <lineage>
        <taxon>Eukaryota</taxon>
        <taxon>Viridiplantae</taxon>
        <taxon>Streptophyta</taxon>
        <taxon>Embryophyta</taxon>
        <taxon>Tracheophyta</taxon>
        <taxon>Spermatophyta</taxon>
        <taxon>Magnoliopsida</taxon>
        <taxon>eudicotyledons</taxon>
        <taxon>Gunneridae</taxon>
        <taxon>Pentapetalae</taxon>
        <taxon>asterids</taxon>
        <taxon>lamiids</taxon>
        <taxon>Solanales</taxon>
        <taxon>Solanaceae</taxon>
        <taxon>Solanoideae</taxon>
        <taxon>Solaneae</taxon>
        <taxon>Solanum</taxon>
    </lineage>
</organism>